<dbReference type="OrthoDB" id="9808041at2"/>
<keyword evidence="6" id="KW-0547">Nucleotide-binding</keyword>
<comment type="caution">
    <text evidence="14">The sequence shown here is derived from an EMBL/GenBank/DDBJ whole genome shotgun (WGS) entry which is preliminary data.</text>
</comment>
<proteinExistence type="inferred from homology"/>
<keyword evidence="8" id="KW-0067">ATP-binding</keyword>
<protein>
    <recommendedName>
        <fullName evidence="4">2-amino-4-hydroxy-6-hydroxymethyldihydropteridine pyrophosphokinase</fullName>
        <ecNumber evidence="3">2.7.6.3</ecNumber>
    </recommendedName>
    <alternativeName>
        <fullName evidence="11">6-hydroxymethyl-7,8-dihydropterin pyrophosphokinase</fullName>
    </alternativeName>
    <alternativeName>
        <fullName evidence="12">7,8-dihydro-6-hydroxymethylpterin-pyrophosphokinase</fullName>
    </alternativeName>
</protein>
<evidence type="ECO:0000256" key="8">
    <source>
        <dbReference type="ARBA" id="ARBA00022840"/>
    </source>
</evidence>
<dbReference type="CDD" id="cd00483">
    <property type="entry name" value="HPPK"/>
    <property type="match status" value="1"/>
</dbReference>
<evidence type="ECO:0000256" key="4">
    <source>
        <dbReference type="ARBA" id="ARBA00016218"/>
    </source>
</evidence>
<keyword evidence="7 14" id="KW-0418">Kinase</keyword>
<comment type="pathway">
    <text evidence="1">Cofactor biosynthesis; tetrahydrofolate biosynthesis; 2-amino-4-hydroxy-6-hydroxymethyl-7,8-dihydropteridine diphosphate from 7,8-dihydroneopterin triphosphate: step 4/4.</text>
</comment>
<comment type="function">
    <text evidence="10">Catalyzes the transfer of pyrophosphate from adenosine triphosphate (ATP) to 6-hydroxymethyl-7,8-dihydropterin, an enzymatic step in folate biosynthesis pathway.</text>
</comment>
<evidence type="ECO:0000256" key="9">
    <source>
        <dbReference type="ARBA" id="ARBA00022909"/>
    </source>
</evidence>
<sequence length="167" mass="18492">MTKTNWVRCYIGLGANLANALGSPREHIARAIAAFEQSADFDQVAVSSLYQSRAYGVTDQPDFINAVLRAHTTLTPLALLDFCQSLEQAAGRVRVRHWGERSLDVDVLLYADKVINEPRLTVPHVELTLRNFVVIPLLELDNAITVNGQRLAELPAAQDWQGLLTIS</sequence>
<dbReference type="AlphaFoldDB" id="A0A1B8QD24"/>
<dbReference type="PROSITE" id="PS00794">
    <property type="entry name" value="HPPK"/>
    <property type="match status" value="1"/>
</dbReference>
<dbReference type="Proteomes" id="UP000092508">
    <property type="component" value="Unassembled WGS sequence"/>
</dbReference>
<dbReference type="GO" id="GO:0046654">
    <property type="term" value="P:tetrahydrofolate biosynthetic process"/>
    <property type="evidence" value="ECO:0007669"/>
    <property type="project" value="UniProtKB-UniPathway"/>
</dbReference>
<dbReference type="GO" id="GO:0005524">
    <property type="term" value="F:ATP binding"/>
    <property type="evidence" value="ECO:0007669"/>
    <property type="project" value="UniProtKB-KW"/>
</dbReference>
<evidence type="ECO:0000256" key="10">
    <source>
        <dbReference type="ARBA" id="ARBA00029409"/>
    </source>
</evidence>
<dbReference type="PANTHER" id="PTHR43071:SF1">
    <property type="entry name" value="2-AMINO-4-HYDROXY-6-HYDROXYMETHYLDIHYDROPTERIDINE PYROPHOSPHOKINASE"/>
    <property type="match status" value="1"/>
</dbReference>
<keyword evidence="9" id="KW-0289">Folate biosynthesis</keyword>
<dbReference type="InterPro" id="IPR000550">
    <property type="entry name" value="Hppk"/>
</dbReference>
<evidence type="ECO:0000313" key="15">
    <source>
        <dbReference type="Proteomes" id="UP000092508"/>
    </source>
</evidence>
<comment type="similarity">
    <text evidence="2">Belongs to the HPPK family.</text>
</comment>
<keyword evidence="5" id="KW-0808">Transferase</keyword>
<feature type="domain" description="7,8-dihydro-6-hydroxymethylpterin-pyrophosphokinase" evidence="13">
    <location>
        <begin position="97"/>
        <end position="108"/>
    </location>
</feature>
<dbReference type="EC" id="2.7.6.3" evidence="3"/>
<evidence type="ECO:0000256" key="1">
    <source>
        <dbReference type="ARBA" id="ARBA00005051"/>
    </source>
</evidence>
<dbReference type="PANTHER" id="PTHR43071">
    <property type="entry name" value="2-AMINO-4-HYDROXY-6-HYDROXYMETHYLDIHYDROPTERIDINE PYROPHOSPHOKINASE"/>
    <property type="match status" value="1"/>
</dbReference>
<dbReference type="GO" id="GO:0016301">
    <property type="term" value="F:kinase activity"/>
    <property type="evidence" value="ECO:0007669"/>
    <property type="project" value="UniProtKB-KW"/>
</dbReference>
<dbReference type="NCBIfam" id="TIGR01498">
    <property type="entry name" value="folK"/>
    <property type="match status" value="1"/>
</dbReference>
<evidence type="ECO:0000256" key="12">
    <source>
        <dbReference type="ARBA" id="ARBA00033413"/>
    </source>
</evidence>
<evidence type="ECO:0000313" key="14">
    <source>
        <dbReference type="EMBL" id="OBX79496.1"/>
    </source>
</evidence>
<dbReference type="GO" id="GO:0046656">
    <property type="term" value="P:folic acid biosynthetic process"/>
    <property type="evidence" value="ECO:0007669"/>
    <property type="project" value="UniProtKB-KW"/>
</dbReference>
<evidence type="ECO:0000256" key="6">
    <source>
        <dbReference type="ARBA" id="ARBA00022741"/>
    </source>
</evidence>
<name>A0A1B8QD24_9GAMM</name>
<dbReference type="RefSeq" id="WP_067236019.1">
    <property type="nucleotide sequence ID" value="NZ_LZMZ01000012.1"/>
</dbReference>
<evidence type="ECO:0000256" key="11">
    <source>
        <dbReference type="ARBA" id="ARBA00029766"/>
    </source>
</evidence>
<dbReference type="InterPro" id="IPR035907">
    <property type="entry name" value="Hppk_sf"/>
</dbReference>
<organism evidence="14 15">
    <name type="scientific">Faucicola atlantae</name>
    <dbReference type="NCBI Taxonomy" id="34059"/>
    <lineage>
        <taxon>Bacteria</taxon>
        <taxon>Pseudomonadati</taxon>
        <taxon>Pseudomonadota</taxon>
        <taxon>Gammaproteobacteria</taxon>
        <taxon>Moraxellales</taxon>
        <taxon>Moraxellaceae</taxon>
        <taxon>Faucicola</taxon>
    </lineage>
</organism>
<dbReference type="STRING" id="34059.A9308_00185"/>
<reference evidence="14 15" key="1">
    <citation type="submission" date="2016-06" db="EMBL/GenBank/DDBJ databases">
        <title>Draft genome of Moraxella atlantae CCUG 66109.</title>
        <authorList>
            <person name="Salva-Serra F."/>
            <person name="Engstrom-Jakobsson H."/>
            <person name="Thorell K."/>
            <person name="Gonzales-Siles L."/>
            <person name="Karlsson R."/>
            <person name="Boulund F."/>
            <person name="Engstrand L."/>
            <person name="Kristiansson E."/>
            <person name="Moore E."/>
        </authorList>
    </citation>
    <scope>NUCLEOTIDE SEQUENCE [LARGE SCALE GENOMIC DNA]</scope>
    <source>
        <strain evidence="14 15">CCUG 66109</strain>
    </source>
</reference>
<dbReference type="Gene3D" id="3.30.70.560">
    <property type="entry name" value="7,8-Dihydro-6-hydroxymethylpterin-pyrophosphokinase HPPK"/>
    <property type="match status" value="1"/>
</dbReference>
<dbReference type="UniPathway" id="UPA00077">
    <property type="reaction ID" value="UER00155"/>
</dbReference>
<evidence type="ECO:0000256" key="5">
    <source>
        <dbReference type="ARBA" id="ARBA00022679"/>
    </source>
</evidence>
<dbReference type="SUPFAM" id="SSF55083">
    <property type="entry name" value="6-hydroxymethyl-7,8-dihydropterin pyrophosphokinase, HPPK"/>
    <property type="match status" value="1"/>
</dbReference>
<evidence type="ECO:0000256" key="2">
    <source>
        <dbReference type="ARBA" id="ARBA00005810"/>
    </source>
</evidence>
<accession>A0A1B8QD24</accession>
<dbReference type="EMBL" id="LZMZ01000012">
    <property type="protein sequence ID" value="OBX79496.1"/>
    <property type="molecule type" value="Genomic_DNA"/>
</dbReference>
<dbReference type="Pfam" id="PF01288">
    <property type="entry name" value="HPPK"/>
    <property type="match status" value="1"/>
</dbReference>
<dbReference type="GO" id="GO:0003848">
    <property type="term" value="F:2-amino-4-hydroxy-6-hydroxymethyldihydropteridine diphosphokinase activity"/>
    <property type="evidence" value="ECO:0007669"/>
    <property type="project" value="UniProtKB-EC"/>
</dbReference>
<gene>
    <name evidence="14" type="ORF">A9308_00185</name>
</gene>
<evidence type="ECO:0000259" key="13">
    <source>
        <dbReference type="PROSITE" id="PS00794"/>
    </source>
</evidence>
<evidence type="ECO:0000256" key="3">
    <source>
        <dbReference type="ARBA" id="ARBA00013253"/>
    </source>
</evidence>
<evidence type="ECO:0000256" key="7">
    <source>
        <dbReference type="ARBA" id="ARBA00022777"/>
    </source>
</evidence>